<dbReference type="EMBL" id="REGN01001863">
    <property type="protein sequence ID" value="RNA32031.1"/>
    <property type="molecule type" value="Genomic_DNA"/>
</dbReference>
<proteinExistence type="predicted"/>
<dbReference type="OrthoDB" id="6611047at2759"/>
<keyword evidence="2" id="KW-1185">Reference proteome</keyword>
<comment type="caution">
    <text evidence="1">The sequence shown here is derived from an EMBL/GenBank/DDBJ whole genome shotgun (WGS) entry which is preliminary data.</text>
</comment>
<organism evidence="1 2">
    <name type="scientific">Brachionus plicatilis</name>
    <name type="common">Marine rotifer</name>
    <name type="synonym">Brachionus muelleri</name>
    <dbReference type="NCBI Taxonomy" id="10195"/>
    <lineage>
        <taxon>Eukaryota</taxon>
        <taxon>Metazoa</taxon>
        <taxon>Spiralia</taxon>
        <taxon>Gnathifera</taxon>
        <taxon>Rotifera</taxon>
        <taxon>Eurotatoria</taxon>
        <taxon>Monogononta</taxon>
        <taxon>Pseudotrocha</taxon>
        <taxon>Ploima</taxon>
        <taxon>Brachionidae</taxon>
        <taxon>Brachionus</taxon>
    </lineage>
</organism>
<name>A0A3M7S8C0_BRAPC</name>
<gene>
    <name evidence="1" type="ORF">BpHYR1_017319</name>
</gene>
<evidence type="ECO:0000313" key="2">
    <source>
        <dbReference type="Proteomes" id="UP000276133"/>
    </source>
</evidence>
<sequence>MHQPDLDHSIHLTMYSGAFFETGVLSVVQDVKTRWHSTLAMIERIKYVTSAMIYPGFKYIEKKLNLDRKDTNLTKDLKFDFVTPELRKEQVNKINCLKKKLSFDSDSDTDNEDCEESLNIRKEIKNYLADEHNKDIL</sequence>
<accession>A0A3M7S8C0</accession>
<protein>
    <submittedName>
        <fullName evidence="1">Uncharacterized protein</fullName>
    </submittedName>
</protein>
<evidence type="ECO:0000313" key="1">
    <source>
        <dbReference type="EMBL" id="RNA32031.1"/>
    </source>
</evidence>
<dbReference type="Proteomes" id="UP000276133">
    <property type="component" value="Unassembled WGS sequence"/>
</dbReference>
<reference evidence="1 2" key="1">
    <citation type="journal article" date="2018" name="Sci. Rep.">
        <title>Genomic signatures of local adaptation to the degree of environmental predictability in rotifers.</title>
        <authorList>
            <person name="Franch-Gras L."/>
            <person name="Hahn C."/>
            <person name="Garcia-Roger E.M."/>
            <person name="Carmona M.J."/>
            <person name="Serra M."/>
            <person name="Gomez A."/>
        </authorList>
    </citation>
    <scope>NUCLEOTIDE SEQUENCE [LARGE SCALE GENOMIC DNA]</scope>
    <source>
        <strain evidence="1">HYR1</strain>
    </source>
</reference>
<feature type="non-terminal residue" evidence="1">
    <location>
        <position position="137"/>
    </location>
</feature>
<dbReference type="AlphaFoldDB" id="A0A3M7S8C0"/>